<dbReference type="EMBL" id="JPQT01000097">
    <property type="protein sequence ID" value="KFE52453.1"/>
    <property type="molecule type" value="Genomic_DNA"/>
</dbReference>
<reference evidence="1 2" key="1">
    <citation type="submission" date="2014-07" db="EMBL/GenBank/DDBJ databases">
        <title>Draft Genome Sequences of Environmental Pseudomonas syringae strains.</title>
        <authorList>
            <person name="Baltrus D.A."/>
            <person name="Berge O."/>
            <person name="Morris C."/>
        </authorList>
    </citation>
    <scope>NUCLEOTIDE SEQUENCE [LARGE SCALE GENOMIC DNA]</scope>
    <source>
        <strain evidence="1 2">CEB003</strain>
    </source>
</reference>
<sequence length="148" mass="16544">MFRTLDTDLIGVPGMFGEGVSHWRGVSRLLRTPWYHLTLCIENEGRLSECALMIDDTHQLQKMLVSQGADLAITEIMAVTPSWMNKSGGWQMERLTRITVGDDGSGSEVCLLEVAKGAVYHTSHQRDFKIEALANLRPVFLSNMIQGH</sequence>
<evidence type="ECO:0000313" key="1">
    <source>
        <dbReference type="EMBL" id="KFE52453.1"/>
    </source>
</evidence>
<accession>A0A085VAJ0</accession>
<dbReference type="Proteomes" id="UP000028643">
    <property type="component" value="Unassembled WGS sequence"/>
</dbReference>
<gene>
    <name evidence="1" type="ORF">IV02_08450</name>
</gene>
<comment type="caution">
    <text evidence="1">The sequence shown here is derived from an EMBL/GenBank/DDBJ whole genome shotgun (WGS) entry which is preliminary data.</text>
</comment>
<dbReference type="PATRIC" id="fig|317.174.peg.1730"/>
<proteinExistence type="predicted"/>
<protein>
    <submittedName>
        <fullName evidence="1">Uncharacterized protein</fullName>
    </submittedName>
</protein>
<evidence type="ECO:0000313" key="2">
    <source>
        <dbReference type="Proteomes" id="UP000028643"/>
    </source>
</evidence>
<organism evidence="1 2">
    <name type="scientific">Pseudomonas syringae</name>
    <dbReference type="NCBI Taxonomy" id="317"/>
    <lineage>
        <taxon>Bacteria</taxon>
        <taxon>Pseudomonadati</taxon>
        <taxon>Pseudomonadota</taxon>
        <taxon>Gammaproteobacteria</taxon>
        <taxon>Pseudomonadales</taxon>
        <taxon>Pseudomonadaceae</taxon>
        <taxon>Pseudomonas</taxon>
    </lineage>
</organism>
<dbReference type="AlphaFoldDB" id="A0A085VAJ0"/>
<name>A0A085VAJ0_PSESX</name>